<evidence type="ECO:0000313" key="5">
    <source>
        <dbReference type="WBParaSite" id="HPBE_0000029901-mRNA-1"/>
    </source>
</evidence>
<dbReference type="PANTHER" id="PTHR23227:SF67">
    <property type="entry name" value="CRANIOFACIAL DEVELOPMENT PROTEIN 2-LIKE"/>
    <property type="match status" value="1"/>
</dbReference>
<protein>
    <submittedName>
        <fullName evidence="5">Endo/exonuclease/phosphatase domain-containing protein</fullName>
    </submittedName>
</protein>
<keyword evidence="4" id="KW-1185">Reference proteome</keyword>
<dbReference type="AlphaFoldDB" id="A0A183F2F0"/>
<organism evidence="4 5">
    <name type="scientific">Heligmosomoides polygyrus</name>
    <name type="common">Parasitic roundworm</name>
    <dbReference type="NCBI Taxonomy" id="6339"/>
    <lineage>
        <taxon>Eukaryota</taxon>
        <taxon>Metazoa</taxon>
        <taxon>Ecdysozoa</taxon>
        <taxon>Nematoda</taxon>
        <taxon>Chromadorea</taxon>
        <taxon>Rhabditida</taxon>
        <taxon>Rhabditina</taxon>
        <taxon>Rhabditomorpha</taxon>
        <taxon>Strongyloidea</taxon>
        <taxon>Heligmosomidae</taxon>
        <taxon>Heligmosomoides</taxon>
    </lineage>
</organism>
<dbReference type="WBParaSite" id="HPBE_0000029901-mRNA-1">
    <property type="protein sequence ID" value="HPBE_0000029901-mRNA-1"/>
    <property type="gene ID" value="HPBE_0000029901"/>
</dbReference>
<dbReference type="OrthoDB" id="5866776at2759"/>
<feature type="region of interest" description="Disordered" evidence="1">
    <location>
        <begin position="331"/>
        <end position="354"/>
    </location>
</feature>
<dbReference type="GO" id="GO:0003824">
    <property type="term" value="F:catalytic activity"/>
    <property type="evidence" value="ECO:0007669"/>
    <property type="project" value="InterPro"/>
</dbReference>
<evidence type="ECO:0000313" key="3">
    <source>
        <dbReference type="EMBL" id="VDO18682.1"/>
    </source>
</evidence>
<dbReference type="CDD" id="cd09076">
    <property type="entry name" value="L1-EN"/>
    <property type="match status" value="1"/>
</dbReference>
<proteinExistence type="predicted"/>
<feature type="domain" description="Endonuclease/exonuclease/phosphatase" evidence="2">
    <location>
        <begin position="20"/>
        <end position="242"/>
    </location>
</feature>
<dbReference type="Gene3D" id="3.60.10.10">
    <property type="entry name" value="Endonuclease/exonuclease/phosphatase"/>
    <property type="match status" value="2"/>
</dbReference>
<dbReference type="InterPro" id="IPR036691">
    <property type="entry name" value="Endo/exonu/phosph_ase_sf"/>
</dbReference>
<sequence>MRGLPRTDRPRLKKLVRLGTLNVGTLTGRSREVADLMKSRRIQVLCLQETRWKGAKAREIGEGVKLYYNGEDTKRNGVGVAVAESLKDSVASVQRTNDRIMSLRLDTKEGYWTIMSVYAPQTGCSEHDKDDFYLSLEEAIRSVPEGDYLSIAGDMNGHVGSGRRGVERVHGGKGISLINPDGERILDLAIAHDLAVCSTFCAKRESQKVTYASGGRRTEVDHILFRRAALKTVRDVKVIPGEDLASQHRPLVADLSIALPTRPNNHGAWFWNEEVQAAVKKKEAYKLWQKTRASEHLTAYRKLKRLGVTEAGRGQRERWEEYFNERLNEEFPRREAEEQQPTEGPIPPWTQEEETRWSCHKSRDIGRGFKGVLCGSPRTASGVGIIVSERFRDSIVSVERFEDRLTKIVVAAKERLYHFFSAYAPQTGCSDQAKDEFWSLLDEKTAEVPSQTGCSDQAKDEFWNLLDEKTAEVPSLDDRLMKIVVAAKEPLYHFFSAYAPQTGCSDQAKEEFWSLLDEKTAEVPSKDVIIVAGDLNGHVGATKDGYGCHGGFGYGSRNADGERILEYAESHNLTIVNTVFRKRDSHLISFYSGNTRTQIDFVLVKDRDRSLVTDAKVVPYETVAPQHRPLICTLKIAPPRLKQGCSKNQVVANEREGSSCDFSHAVTDSLDCRRNLE</sequence>
<dbReference type="PANTHER" id="PTHR23227">
    <property type="entry name" value="BUCENTAUR RELATED"/>
    <property type="match status" value="1"/>
</dbReference>
<dbReference type="EMBL" id="UZAH01000191">
    <property type="protein sequence ID" value="VDO18682.1"/>
    <property type="molecule type" value="Genomic_DNA"/>
</dbReference>
<reference evidence="5" key="2">
    <citation type="submission" date="2019-09" db="UniProtKB">
        <authorList>
            <consortium name="WormBaseParasite"/>
        </authorList>
    </citation>
    <scope>IDENTIFICATION</scope>
</reference>
<dbReference type="Pfam" id="PF03372">
    <property type="entry name" value="Exo_endo_phos"/>
    <property type="match status" value="1"/>
</dbReference>
<dbReference type="InterPro" id="IPR005135">
    <property type="entry name" value="Endo/exonuclease/phosphatase"/>
</dbReference>
<evidence type="ECO:0000313" key="4">
    <source>
        <dbReference type="Proteomes" id="UP000050761"/>
    </source>
</evidence>
<accession>A0A183F2F0</accession>
<accession>A0A3P7WMM1</accession>
<reference evidence="3 4" key="1">
    <citation type="submission" date="2018-11" db="EMBL/GenBank/DDBJ databases">
        <authorList>
            <consortium name="Pathogen Informatics"/>
        </authorList>
    </citation>
    <scope>NUCLEOTIDE SEQUENCE [LARGE SCALE GENOMIC DNA]</scope>
</reference>
<dbReference type="SUPFAM" id="SSF56219">
    <property type="entry name" value="DNase I-like"/>
    <property type="match status" value="2"/>
</dbReference>
<name>A0A183F2F0_HELPZ</name>
<evidence type="ECO:0000259" key="2">
    <source>
        <dbReference type="Pfam" id="PF03372"/>
    </source>
</evidence>
<dbReference type="Proteomes" id="UP000050761">
    <property type="component" value="Unassembled WGS sequence"/>
</dbReference>
<dbReference type="InterPro" id="IPR027124">
    <property type="entry name" value="Swc5/CFDP1/2"/>
</dbReference>
<gene>
    <name evidence="3" type="ORF">HPBE_LOCUS300</name>
</gene>
<evidence type="ECO:0000256" key="1">
    <source>
        <dbReference type="SAM" id="MobiDB-lite"/>
    </source>
</evidence>